<organism evidence="5 6">
    <name type="scientific">Adineta ricciae</name>
    <name type="common">Rotifer</name>
    <dbReference type="NCBI Taxonomy" id="249248"/>
    <lineage>
        <taxon>Eukaryota</taxon>
        <taxon>Metazoa</taxon>
        <taxon>Spiralia</taxon>
        <taxon>Gnathifera</taxon>
        <taxon>Rotifera</taxon>
        <taxon>Eurotatoria</taxon>
        <taxon>Bdelloidea</taxon>
        <taxon>Adinetida</taxon>
        <taxon>Adinetidae</taxon>
        <taxon>Adineta</taxon>
    </lineage>
</organism>
<dbReference type="PANTHER" id="PTHR24104:SF25">
    <property type="entry name" value="PROTEIN LIN-41"/>
    <property type="match status" value="1"/>
</dbReference>
<proteinExistence type="predicted"/>
<dbReference type="Gene3D" id="2.120.10.30">
    <property type="entry name" value="TolB, C-terminal domain"/>
    <property type="match status" value="2"/>
</dbReference>
<dbReference type="PANTHER" id="PTHR24104">
    <property type="entry name" value="E3 UBIQUITIN-PROTEIN LIGASE NHLRC1-RELATED"/>
    <property type="match status" value="1"/>
</dbReference>
<keyword evidence="4" id="KW-0812">Transmembrane</keyword>
<evidence type="ECO:0000256" key="4">
    <source>
        <dbReference type="SAM" id="Phobius"/>
    </source>
</evidence>
<comment type="caution">
    <text evidence="5">The sequence shown here is derived from an EMBL/GenBank/DDBJ whole genome shotgun (WGS) entry which is preliminary data.</text>
</comment>
<accession>A0A814V2Y5</accession>
<dbReference type="PROSITE" id="PS51125">
    <property type="entry name" value="NHL"/>
    <property type="match status" value="2"/>
</dbReference>
<evidence type="ECO:0000256" key="3">
    <source>
        <dbReference type="SAM" id="MobiDB-lite"/>
    </source>
</evidence>
<dbReference type="Pfam" id="PF01436">
    <property type="entry name" value="NHL"/>
    <property type="match status" value="3"/>
</dbReference>
<dbReference type="InterPro" id="IPR050952">
    <property type="entry name" value="TRIM-NHL_E3_ligases"/>
</dbReference>
<protein>
    <submittedName>
        <fullName evidence="5">Uncharacterized protein</fullName>
    </submittedName>
</protein>
<keyword evidence="4" id="KW-0472">Membrane</keyword>
<dbReference type="Gene3D" id="2.40.10.500">
    <property type="match status" value="1"/>
</dbReference>
<dbReference type="GO" id="GO:0061630">
    <property type="term" value="F:ubiquitin protein ligase activity"/>
    <property type="evidence" value="ECO:0007669"/>
    <property type="project" value="TreeGrafter"/>
</dbReference>
<gene>
    <name evidence="5" type="ORF">XAT740_LOCUS22517</name>
</gene>
<feature type="transmembrane region" description="Helical" evidence="4">
    <location>
        <begin position="36"/>
        <end position="60"/>
    </location>
</feature>
<evidence type="ECO:0000313" key="6">
    <source>
        <dbReference type="Proteomes" id="UP000663828"/>
    </source>
</evidence>
<evidence type="ECO:0000313" key="5">
    <source>
        <dbReference type="EMBL" id="CAF1179914.1"/>
    </source>
</evidence>
<feature type="repeat" description="NHL" evidence="2">
    <location>
        <begin position="295"/>
        <end position="335"/>
    </location>
</feature>
<keyword evidence="6" id="KW-1185">Reference proteome</keyword>
<sequence length="439" mass="48223">MELTTASVYSDNRQRPEITQQPHPVSRWWMRHHMHIGLASLAGSAILMCIVAVILLPIAVRKPSDDEEPCTTGIPQGPWSTPSTLKLNNTNRFNFSYAGTQKASFDLLCALNATWKINAITIAGSSNDSNLFSRANLNHPNDILLTTDGSLFIADSENHRIVYWPTNVTKGQIVIGTGTAGSWANLLKYAAAVVGAEAVFAEFPSFVAWNDQLYVSDLGNYRIMAFPLSTDEDAPDGVTIVGQYGAGSALDQINSVYYMYVDSTRGILYLSDFENHRVLNMNLTDYELQLVVGTGFNGSNNASLNLPLGITVDENTRALYVADSRNHRIQKFDFNSKEGLTVAGGRSYGSNLSQLYFPSGIAIDAFGNIYVADTGNHRIVQWLIGAEQGLLVAGTGISGNSNNQLNHPVQLKFDHYHNLYIVDRNNSRIQRFDLISNGC</sequence>
<keyword evidence="1" id="KW-0677">Repeat</keyword>
<dbReference type="GO" id="GO:0008270">
    <property type="term" value="F:zinc ion binding"/>
    <property type="evidence" value="ECO:0007669"/>
    <property type="project" value="UniProtKB-KW"/>
</dbReference>
<evidence type="ECO:0000256" key="2">
    <source>
        <dbReference type="PROSITE-ProRule" id="PRU00504"/>
    </source>
</evidence>
<name>A0A814V2Y5_ADIRI</name>
<dbReference type="CDD" id="cd05819">
    <property type="entry name" value="NHL"/>
    <property type="match status" value="1"/>
</dbReference>
<keyword evidence="4" id="KW-1133">Transmembrane helix</keyword>
<dbReference type="SUPFAM" id="SSF63825">
    <property type="entry name" value="YWTD domain"/>
    <property type="match status" value="1"/>
</dbReference>
<dbReference type="AlphaFoldDB" id="A0A814V2Y5"/>
<dbReference type="EMBL" id="CAJNOR010001662">
    <property type="protein sequence ID" value="CAF1179914.1"/>
    <property type="molecule type" value="Genomic_DNA"/>
</dbReference>
<reference evidence="5" key="1">
    <citation type="submission" date="2021-02" db="EMBL/GenBank/DDBJ databases">
        <authorList>
            <person name="Nowell W R."/>
        </authorList>
    </citation>
    <scope>NUCLEOTIDE SEQUENCE</scope>
</reference>
<dbReference type="GO" id="GO:0043161">
    <property type="term" value="P:proteasome-mediated ubiquitin-dependent protein catabolic process"/>
    <property type="evidence" value="ECO:0007669"/>
    <property type="project" value="TreeGrafter"/>
</dbReference>
<dbReference type="InterPro" id="IPR001258">
    <property type="entry name" value="NHL_repeat"/>
</dbReference>
<feature type="region of interest" description="Disordered" evidence="3">
    <location>
        <begin position="1"/>
        <end position="21"/>
    </location>
</feature>
<dbReference type="InterPro" id="IPR011042">
    <property type="entry name" value="6-blade_b-propeller_TolB-like"/>
</dbReference>
<dbReference type="GO" id="GO:0000209">
    <property type="term" value="P:protein polyubiquitination"/>
    <property type="evidence" value="ECO:0007669"/>
    <property type="project" value="TreeGrafter"/>
</dbReference>
<evidence type="ECO:0000256" key="1">
    <source>
        <dbReference type="ARBA" id="ARBA00022737"/>
    </source>
</evidence>
<dbReference type="Proteomes" id="UP000663828">
    <property type="component" value="Unassembled WGS sequence"/>
</dbReference>
<feature type="repeat" description="NHL" evidence="2">
    <location>
        <begin position="346"/>
        <end position="381"/>
    </location>
</feature>